<gene>
    <name evidence="2" type="ORF">DEO72_LG7g2466</name>
</gene>
<accession>A0A4D6MIE0</accession>
<evidence type="ECO:0000313" key="3">
    <source>
        <dbReference type="Proteomes" id="UP000501690"/>
    </source>
</evidence>
<dbReference type="AlphaFoldDB" id="A0A4D6MIE0"/>
<dbReference type="EMBL" id="CP039351">
    <property type="protein sequence ID" value="QCE01173.1"/>
    <property type="molecule type" value="Genomic_DNA"/>
</dbReference>
<feature type="region of interest" description="Disordered" evidence="1">
    <location>
        <begin position="38"/>
        <end position="58"/>
    </location>
</feature>
<proteinExistence type="predicted"/>
<reference evidence="2 3" key="1">
    <citation type="submission" date="2019-04" db="EMBL/GenBank/DDBJ databases">
        <title>An improved genome assembly and genetic linkage map for asparagus bean, Vigna unguiculata ssp. sesquipedialis.</title>
        <authorList>
            <person name="Xia Q."/>
            <person name="Zhang R."/>
            <person name="Dong Y."/>
        </authorList>
    </citation>
    <scope>NUCLEOTIDE SEQUENCE [LARGE SCALE GENOMIC DNA]</scope>
    <source>
        <tissue evidence="2">Leaf</tissue>
    </source>
</reference>
<keyword evidence="3" id="KW-1185">Reference proteome</keyword>
<name>A0A4D6MIE0_VIGUN</name>
<feature type="compositionally biased region" description="Basic and acidic residues" evidence="1">
    <location>
        <begin position="38"/>
        <end position="55"/>
    </location>
</feature>
<protein>
    <submittedName>
        <fullName evidence="2">Uncharacterized protein</fullName>
    </submittedName>
</protein>
<evidence type="ECO:0000313" key="2">
    <source>
        <dbReference type="EMBL" id="QCE01173.1"/>
    </source>
</evidence>
<evidence type="ECO:0000256" key="1">
    <source>
        <dbReference type="SAM" id="MobiDB-lite"/>
    </source>
</evidence>
<sequence length="99" mass="11826">MRQLHVWEHMGAWTSFKQGPLLLGPRTKDRDNWELEAETGRNHKAHGPEFREQKKWWKKRREGKRNGKKYLGVQLCRDKNKAPVATVNFIFIAFNHSDR</sequence>
<organism evidence="2 3">
    <name type="scientific">Vigna unguiculata</name>
    <name type="common">Cowpea</name>
    <dbReference type="NCBI Taxonomy" id="3917"/>
    <lineage>
        <taxon>Eukaryota</taxon>
        <taxon>Viridiplantae</taxon>
        <taxon>Streptophyta</taxon>
        <taxon>Embryophyta</taxon>
        <taxon>Tracheophyta</taxon>
        <taxon>Spermatophyta</taxon>
        <taxon>Magnoliopsida</taxon>
        <taxon>eudicotyledons</taxon>
        <taxon>Gunneridae</taxon>
        <taxon>Pentapetalae</taxon>
        <taxon>rosids</taxon>
        <taxon>fabids</taxon>
        <taxon>Fabales</taxon>
        <taxon>Fabaceae</taxon>
        <taxon>Papilionoideae</taxon>
        <taxon>50 kb inversion clade</taxon>
        <taxon>NPAAA clade</taxon>
        <taxon>indigoferoid/millettioid clade</taxon>
        <taxon>Phaseoleae</taxon>
        <taxon>Vigna</taxon>
    </lineage>
</organism>
<dbReference type="Proteomes" id="UP000501690">
    <property type="component" value="Linkage Group LG7"/>
</dbReference>